<name>A0A9D1L5D6_9ACTN</name>
<evidence type="ECO:0000313" key="2">
    <source>
        <dbReference type="Proteomes" id="UP000824078"/>
    </source>
</evidence>
<protein>
    <submittedName>
        <fullName evidence="1">Uncharacterized protein</fullName>
    </submittedName>
</protein>
<accession>A0A9D1L5D6</accession>
<reference evidence="1" key="2">
    <citation type="journal article" date="2021" name="PeerJ">
        <title>Extensive microbial diversity within the chicken gut microbiome revealed by metagenomics and culture.</title>
        <authorList>
            <person name="Gilroy R."/>
            <person name="Ravi A."/>
            <person name="Getino M."/>
            <person name="Pursley I."/>
            <person name="Horton D.L."/>
            <person name="Alikhan N.F."/>
            <person name="Baker D."/>
            <person name="Gharbi K."/>
            <person name="Hall N."/>
            <person name="Watson M."/>
            <person name="Adriaenssens E.M."/>
            <person name="Foster-Nyarko E."/>
            <person name="Jarju S."/>
            <person name="Secka A."/>
            <person name="Antonio M."/>
            <person name="Oren A."/>
            <person name="Chaudhuri R.R."/>
            <person name="La Ragione R."/>
            <person name="Hildebrand F."/>
            <person name="Pallen M.J."/>
        </authorList>
    </citation>
    <scope>NUCLEOTIDE SEQUENCE</scope>
    <source>
        <strain evidence="1">ChiHjej12B11-29160</strain>
    </source>
</reference>
<comment type="caution">
    <text evidence="1">The sequence shown here is derived from an EMBL/GenBank/DDBJ whole genome shotgun (WGS) entry which is preliminary data.</text>
</comment>
<evidence type="ECO:0000313" key="1">
    <source>
        <dbReference type="EMBL" id="HIU23977.1"/>
    </source>
</evidence>
<dbReference type="AlphaFoldDB" id="A0A9D1L5D6"/>
<dbReference type="Proteomes" id="UP000824078">
    <property type="component" value="Unassembled WGS sequence"/>
</dbReference>
<dbReference type="EMBL" id="DVMQ01000012">
    <property type="protein sequence ID" value="HIU23977.1"/>
    <property type="molecule type" value="Genomic_DNA"/>
</dbReference>
<organism evidence="1 2">
    <name type="scientific">Candidatus Coprovicinus avistercoris</name>
    <dbReference type="NCBI Taxonomy" id="2840754"/>
    <lineage>
        <taxon>Bacteria</taxon>
        <taxon>Bacillati</taxon>
        <taxon>Actinomycetota</taxon>
        <taxon>Coriobacteriia</taxon>
        <taxon>Coriobacteriales</taxon>
        <taxon>Coriobacteriaceae</taxon>
        <taxon>Coriobacteriaceae incertae sedis</taxon>
        <taxon>Candidatus Coprovicinus</taxon>
    </lineage>
</organism>
<gene>
    <name evidence="1" type="ORF">IAD17_03540</name>
</gene>
<proteinExistence type="predicted"/>
<reference evidence="1" key="1">
    <citation type="submission" date="2020-10" db="EMBL/GenBank/DDBJ databases">
        <authorList>
            <person name="Gilroy R."/>
        </authorList>
    </citation>
    <scope>NUCLEOTIDE SEQUENCE</scope>
    <source>
        <strain evidence="1">ChiHjej12B11-29160</strain>
    </source>
</reference>
<sequence>MTSEREEIREAYLVKARHEINNLVERGVVMDGNAFSSVLLIKGDFENSKGAQAEKSSEHQPLLSDAESKALHAALQALGYAPEDWMVLSTVCTDGGNLENSLLREAITTLDPETLVLLDEPAAASVREAYAAELAELPNFDDAMLRPGTLATILGMRVLALGGFAAALGDSHQKQIMWHYLKSIPPLGEPY</sequence>